<evidence type="ECO:0000256" key="1">
    <source>
        <dbReference type="SAM" id="Phobius"/>
    </source>
</evidence>
<feature type="transmembrane region" description="Helical" evidence="1">
    <location>
        <begin position="166"/>
        <end position="187"/>
    </location>
</feature>
<sequence>MLADVWLAIRNWATERPEGVDDRLARINVLARVGFPNALMVHAAFVFLFWYLEIWPLMIFNIFSVLLWAGATWWITIHNILHRPLFYLCQFVEVPLHGVVATVYLGLAPGFFFYPLLTMLITCILTFVSRPMRASLCIVFIVTLAASGAYVISAGPIAPQSATFDAVLFAINSVMFSGMLAVLLGLFEWLEEVSEAELVDSRQRLESVSAHLAKYVSPQLYQAIQSGKQESRVVSRRRKLTVFFSDVVGFTETAERMESEELTALLNEYLTEMSKIAQAHGANFDKFIGDAIVLYFGDPDTLGPEGDALRCVEMACAMQKRMKELQQRWKAKGLEHPFRIRIGINTGYCTVGNFGSDERMDYTIIGRQVNLTARLQAAAEPGQILLAHETWALVSDRVAAEPGETVTMKGIAHPVRTYRVVTGVPAQNPVVRVDTPGISLRLDPGGMDEAARAEAAATLRAALGALEKQ</sequence>
<gene>
    <name evidence="3" type="ORF">G0P99_12630</name>
</gene>
<dbReference type="GO" id="GO:0006171">
    <property type="term" value="P:cAMP biosynthetic process"/>
    <property type="evidence" value="ECO:0007669"/>
    <property type="project" value="TreeGrafter"/>
</dbReference>
<dbReference type="InterPro" id="IPR029787">
    <property type="entry name" value="Nucleotide_cyclase"/>
</dbReference>
<dbReference type="EMBL" id="JAAGOX010000022">
    <property type="protein sequence ID" value="NDW45804.1"/>
    <property type="molecule type" value="Genomic_DNA"/>
</dbReference>
<feature type="domain" description="Guanylate cyclase" evidence="2">
    <location>
        <begin position="241"/>
        <end position="376"/>
    </location>
</feature>
<dbReference type="Gene3D" id="3.30.70.1230">
    <property type="entry name" value="Nucleotide cyclase"/>
    <property type="match status" value="1"/>
</dbReference>
<dbReference type="PANTHER" id="PTHR43081">
    <property type="entry name" value="ADENYLATE CYCLASE, TERMINAL-DIFFERENTIATION SPECIFIC-RELATED"/>
    <property type="match status" value="1"/>
</dbReference>
<feature type="transmembrane region" description="Helical" evidence="1">
    <location>
        <begin position="111"/>
        <end position="128"/>
    </location>
</feature>
<dbReference type="Pfam" id="PF00211">
    <property type="entry name" value="Guanylate_cyc"/>
    <property type="match status" value="1"/>
</dbReference>
<dbReference type="SUPFAM" id="SSF55073">
    <property type="entry name" value="Nucleotide cyclase"/>
    <property type="match status" value="1"/>
</dbReference>
<proteinExistence type="predicted"/>
<organism evidence="3">
    <name type="scientific">Ruegeria sp. PrR005</name>
    <dbReference type="NCBI Taxonomy" id="2706882"/>
    <lineage>
        <taxon>Bacteria</taxon>
        <taxon>Pseudomonadati</taxon>
        <taxon>Pseudomonadota</taxon>
        <taxon>Alphaproteobacteria</taxon>
        <taxon>Rhodobacterales</taxon>
        <taxon>Roseobacteraceae</taxon>
        <taxon>Ruegeria</taxon>
    </lineage>
</organism>
<dbReference type="RefSeq" id="WP_164130307.1">
    <property type="nucleotide sequence ID" value="NZ_JAAGOX010000022.1"/>
</dbReference>
<protein>
    <submittedName>
        <fullName evidence="3">Adenylate/guanylate cyclase domain-containing protein</fullName>
    </submittedName>
</protein>
<keyword evidence="1" id="KW-0812">Transmembrane</keyword>
<evidence type="ECO:0000259" key="2">
    <source>
        <dbReference type="PROSITE" id="PS50125"/>
    </source>
</evidence>
<accession>A0A6B2NTR1</accession>
<dbReference type="AlphaFoldDB" id="A0A6B2NTR1"/>
<feature type="transmembrane region" description="Helical" evidence="1">
    <location>
        <begin position="84"/>
        <end position="105"/>
    </location>
</feature>
<dbReference type="SMART" id="SM00044">
    <property type="entry name" value="CYCc"/>
    <property type="match status" value="1"/>
</dbReference>
<dbReference type="CDD" id="cd07302">
    <property type="entry name" value="CHD"/>
    <property type="match status" value="1"/>
</dbReference>
<name>A0A6B2NTR1_9RHOB</name>
<comment type="caution">
    <text evidence="3">The sequence shown here is derived from an EMBL/GenBank/DDBJ whole genome shotgun (WGS) entry which is preliminary data.</text>
</comment>
<reference evidence="3" key="1">
    <citation type="submission" date="2020-02" db="EMBL/GenBank/DDBJ databases">
        <title>Delineation of the pyrene-degrading pathway in Roseobacter clade bacteria by genomic analysis.</title>
        <authorList>
            <person name="Zhou H."/>
            <person name="Wang H."/>
        </authorList>
    </citation>
    <scope>NUCLEOTIDE SEQUENCE</scope>
    <source>
        <strain evidence="3">PrR005</strain>
    </source>
</reference>
<dbReference type="PANTHER" id="PTHR43081:SF18">
    <property type="entry name" value="BLL7624 PROTEIN"/>
    <property type="match status" value="1"/>
</dbReference>
<keyword evidence="1" id="KW-1133">Transmembrane helix</keyword>
<dbReference type="PROSITE" id="PS50125">
    <property type="entry name" value="GUANYLATE_CYCLASE_2"/>
    <property type="match status" value="1"/>
</dbReference>
<feature type="transmembrane region" description="Helical" evidence="1">
    <location>
        <begin position="135"/>
        <end position="154"/>
    </location>
</feature>
<dbReference type="GO" id="GO:0035556">
    <property type="term" value="P:intracellular signal transduction"/>
    <property type="evidence" value="ECO:0007669"/>
    <property type="project" value="InterPro"/>
</dbReference>
<dbReference type="GO" id="GO:0004016">
    <property type="term" value="F:adenylate cyclase activity"/>
    <property type="evidence" value="ECO:0007669"/>
    <property type="project" value="UniProtKB-ARBA"/>
</dbReference>
<keyword evidence="1" id="KW-0472">Membrane</keyword>
<dbReference type="InterPro" id="IPR001054">
    <property type="entry name" value="A/G_cyclase"/>
</dbReference>
<dbReference type="InterPro" id="IPR050697">
    <property type="entry name" value="Adenylyl/Guanylyl_Cyclase_3/4"/>
</dbReference>
<feature type="transmembrane region" description="Helical" evidence="1">
    <location>
        <begin position="33"/>
        <end position="52"/>
    </location>
</feature>
<evidence type="ECO:0000313" key="3">
    <source>
        <dbReference type="EMBL" id="NDW45804.1"/>
    </source>
</evidence>
<feature type="transmembrane region" description="Helical" evidence="1">
    <location>
        <begin position="58"/>
        <end position="77"/>
    </location>
</feature>